<keyword evidence="12" id="KW-1185">Reference proteome</keyword>
<feature type="domain" description="Glucose-methanol-choline oxidoreductase N-terminal" evidence="8">
    <location>
        <begin position="117"/>
        <end position="140"/>
    </location>
</feature>
<proteinExistence type="inferred from homology"/>
<evidence type="ECO:0000256" key="2">
    <source>
        <dbReference type="ARBA" id="ARBA00010790"/>
    </source>
</evidence>
<dbReference type="PROSITE" id="PS00623">
    <property type="entry name" value="GMC_OXRED_1"/>
    <property type="match status" value="1"/>
</dbReference>
<feature type="domain" description="Glucose-methanol-choline oxidoreductase N-terminal" evidence="9">
    <location>
        <begin position="290"/>
        <end position="304"/>
    </location>
</feature>
<evidence type="ECO:0000256" key="1">
    <source>
        <dbReference type="ARBA" id="ARBA00001974"/>
    </source>
</evidence>
<evidence type="ECO:0000259" key="8">
    <source>
        <dbReference type="PROSITE" id="PS00623"/>
    </source>
</evidence>
<comment type="similarity">
    <text evidence="2 6">Belongs to the GMC oxidoreductase family.</text>
</comment>
<dbReference type="GO" id="GO:0050660">
    <property type="term" value="F:flavin adenine dinucleotide binding"/>
    <property type="evidence" value="ECO:0007669"/>
    <property type="project" value="InterPro"/>
</dbReference>
<reference evidence="12" key="1">
    <citation type="submission" date="2012-12" db="EMBL/GenBank/DDBJ databases">
        <authorList>
            <person name="Hellsten U."/>
            <person name="Grimwood J."/>
            <person name="Chapman J.A."/>
            <person name="Shapiro H."/>
            <person name="Aerts A."/>
            <person name="Otillar R.P."/>
            <person name="Terry A.Y."/>
            <person name="Boore J.L."/>
            <person name="Simakov O."/>
            <person name="Marletaz F."/>
            <person name="Cho S.-J."/>
            <person name="Edsinger-Gonzales E."/>
            <person name="Havlak P."/>
            <person name="Kuo D.-H."/>
            <person name="Larsson T."/>
            <person name="Lv J."/>
            <person name="Arendt D."/>
            <person name="Savage R."/>
            <person name="Osoegawa K."/>
            <person name="de Jong P."/>
            <person name="Lindberg D.R."/>
            <person name="Seaver E.C."/>
            <person name="Weisblat D.A."/>
            <person name="Putnam N.H."/>
            <person name="Grigoriev I.V."/>
            <person name="Rokhsar D.S."/>
        </authorList>
    </citation>
    <scope>NUCLEOTIDE SEQUENCE</scope>
    <source>
        <strain evidence="12">I ESC-2004</strain>
    </source>
</reference>
<dbReference type="InterPro" id="IPR000172">
    <property type="entry name" value="GMC_OxRdtase_N"/>
</dbReference>
<dbReference type="OrthoDB" id="269227at2759"/>
<dbReference type="PIRSF" id="PIRSF000137">
    <property type="entry name" value="Alcohol_oxidase"/>
    <property type="match status" value="1"/>
</dbReference>
<dbReference type="PANTHER" id="PTHR11552:SF147">
    <property type="entry name" value="CHOLINE DEHYDROGENASE, MITOCHONDRIAL"/>
    <property type="match status" value="1"/>
</dbReference>
<feature type="binding site" evidence="5">
    <location>
        <position position="119"/>
    </location>
    <ligand>
        <name>FAD</name>
        <dbReference type="ChEBI" id="CHEBI:57692"/>
    </ligand>
</feature>
<evidence type="ECO:0000256" key="6">
    <source>
        <dbReference type="RuleBase" id="RU003968"/>
    </source>
</evidence>
<feature type="signal peptide" evidence="7">
    <location>
        <begin position="1"/>
        <end position="15"/>
    </location>
</feature>
<accession>R7VLL4</accession>
<dbReference type="SUPFAM" id="SSF51905">
    <property type="entry name" value="FAD/NAD(P)-binding domain"/>
    <property type="match status" value="1"/>
</dbReference>
<protein>
    <recommendedName>
        <fullName evidence="8 9">Glucose-methanol-choline oxidoreductase N-terminal domain-containing protein</fullName>
    </recommendedName>
</protein>
<dbReference type="OMA" id="WITSHVP"/>
<dbReference type="Pfam" id="PF05199">
    <property type="entry name" value="GMC_oxred_C"/>
    <property type="match status" value="1"/>
</dbReference>
<feature type="chain" id="PRO_5011952070" description="Glucose-methanol-choline oxidoreductase N-terminal domain-containing protein" evidence="7">
    <location>
        <begin position="16"/>
        <end position="595"/>
    </location>
</feature>
<dbReference type="Pfam" id="PF00732">
    <property type="entry name" value="GMC_oxred_N"/>
    <property type="match status" value="1"/>
</dbReference>
<reference evidence="11" key="3">
    <citation type="submission" date="2015-06" db="UniProtKB">
        <authorList>
            <consortium name="EnsemblMetazoa"/>
        </authorList>
    </citation>
    <scope>IDENTIFICATION</scope>
</reference>
<dbReference type="InterPro" id="IPR012132">
    <property type="entry name" value="GMC_OxRdtase"/>
</dbReference>
<dbReference type="InterPro" id="IPR036188">
    <property type="entry name" value="FAD/NAD-bd_sf"/>
</dbReference>
<keyword evidence="3 6" id="KW-0285">Flavoprotein</keyword>
<gene>
    <name evidence="10" type="ORF">CAPTEDRAFT_227635</name>
</gene>
<dbReference type="Gene3D" id="3.30.560.10">
    <property type="entry name" value="Glucose Oxidase, domain 3"/>
    <property type="match status" value="1"/>
</dbReference>
<reference evidence="10 12" key="2">
    <citation type="journal article" date="2013" name="Nature">
        <title>Insights into bilaterian evolution from three spiralian genomes.</title>
        <authorList>
            <person name="Simakov O."/>
            <person name="Marletaz F."/>
            <person name="Cho S.J."/>
            <person name="Edsinger-Gonzales E."/>
            <person name="Havlak P."/>
            <person name="Hellsten U."/>
            <person name="Kuo D.H."/>
            <person name="Larsson T."/>
            <person name="Lv J."/>
            <person name="Arendt D."/>
            <person name="Savage R."/>
            <person name="Osoegawa K."/>
            <person name="de Jong P."/>
            <person name="Grimwood J."/>
            <person name="Chapman J.A."/>
            <person name="Shapiro H."/>
            <person name="Aerts A."/>
            <person name="Otillar R.P."/>
            <person name="Terry A.Y."/>
            <person name="Boore J.L."/>
            <person name="Grigoriev I.V."/>
            <person name="Lindberg D.R."/>
            <person name="Seaver E.C."/>
            <person name="Weisblat D.A."/>
            <person name="Putnam N.H."/>
            <person name="Rokhsar D.S."/>
        </authorList>
    </citation>
    <scope>NUCLEOTIDE SEQUENCE</scope>
    <source>
        <strain evidence="10 12">I ESC-2004</strain>
    </source>
</reference>
<evidence type="ECO:0000313" key="12">
    <source>
        <dbReference type="Proteomes" id="UP000014760"/>
    </source>
</evidence>
<dbReference type="EMBL" id="AMQN01003809">
    <property type="status" value="NOT_ANNOTATED_CDS"/>
    <property type="molecule type" value="Genomic_DNA"/>
</dbReference>
<dbReference type="SUPFAM" id="SSF54373">
    <property type="entry name" value="FAD-linked reductases, C-terminal domain"/>
    <property type="match status" value="1"/>
</dbReference>
<feature type="binding site" evidence="5">
    <location>
        <position position="255"/>
    </location>
    <ligand>
        <name>FAD</name>
        <dbReference type="ChEBI" id="CHEBI:57692"/>
    </ligand>
</feature>
<dbReference type="EnsemblMetazoa" id="CapteT227635">
    <property type="protein sequence ID" value="CapteP227635"/>
    <property type="gene ID" value="CapteG227635"/>
</dbReference>
<organism evidence="10">
    <name type="scientific">Capitella teleta</name>
    <name type="common">Polychaete worm</name>
    <dbReference type="NCBI Taxonomy" id="283909"/>
    <lineage>
        <taxon>Eukaryota</taxon>
        <taxon>Metazoa</taxon>
        <taxon>Spiralia</taxon>
        <taxon>Lophotrochozoa</taxon>
        <taxon>Annelida</taxon>
        <taxon>Polychaeta</taxon>
        <taxon>Sedentaria</taxon>
        <taxon>Scolecida</taxon>
        <taxon>Capitellidae</taxon>
        <taxon>Capitella</taxon>
    </lineage>
</organism>
<dbReference type="InterPro" id="IPR007867">
    <property type="entry name" value="GMC_OxRtase_C"/>
</dbReference>
<keyword evidence="7" id="KW-0732">Signal</keyword>
<dbReference type="AlphaFoldDB" id="R7VLL4"/>
<dbReference type="Proteomes" id="UP000014760">
    <property type="component" value="Unassembled WGS sequence"/>
</dbReference>
<evidence type="ECO:0000313" key="11">
    <source>
        <dbReference type="EnsemblMetazoa" id="CapteP227635"/>
    </source>
</evidence>
<name>R7VLL4_CAPTE</name>
<evidence type="ECO:0000256" key="5">
    <source>
        <dbReference type="PIRSR" id="PIRSR000137-2"/>
    </source>
</evidence>
<dbReference type="Gene3D" id="3.50.50.60">
    <property type="entry name" value="FAD/NAD(P)-binding domain"/>
    <property type="match status" value="1"/>
</dbReference>
<comment type="cofactor">
    <cofactor evidence="1 5">
        <name>FAD</name>
        <dbReference type="ChEBI" id="CHEBI:57692"/>
    </cofactor>
</comment>
<keyword evidence="4 5" id="KW-0274">FAD</keyword>
<evidence type="ECO:0000256" key="3">
    <source>
        <dbReference type="ARBA" id="ARBA00022630"/>
    </source>
</evidence>
<dbReference type="HOGENOM" id="CLU_002865_7_0_1"/>
<sequence>MSWWKLIALALGVLAYNFGFRGDSTPQVTDIIHASYDYVIVGSGAAGSVVAARLSEDPSLRVLVLEAGDDDLRYPSIRVPGKARDMWMSSATWDDYTVPQKNACLGMKSNQCRWPHGRVLGGGTSVNFMLYVRGSRHDYDGWSKSGCEGWSYEEVLPFFKKSESMQDSKLKNSEYHGYNGPIVVQDRPISPIGDLFVRAAEELGYRSIDINGAEQEGFSRVHYTINNGVRSSTAAAYLRPAMTRPNLDVATLAPVKRVIFDGKRATGVEFMWRGENRQVSVNKEVILSAGALDSPKILMLSGVGPKQHLQEHNIPLVADLPVGKNLQDHLQMDALVFTIDRPVSITPKKASALWPQALYSLNGEGLLGASGVHATGVLRSKHQPKDDPVPYMQLIALSIPCNDDVSRRQIIDAHNYREEVIEMLYGKLNNQEALAIGGYLNHPLSRGELLLQSNKSSDRPLFDPHYLENQIDVDVLKEVFRLAQQFGKTKTMRDIGAKQLPVPHPYCGQHEYESDAFWECIVRHDTKTVFHHSGTCKMGAKDDEAAVVDPQLRVRGLEGIRVIDASIMPNVTAGNIMMATIMIGEKGADLIRSAL</sequence>
<dbReference type="PANTHER" id="PTHR11552">
    <property type="entry name" value="GLUCOSE-METHANOL-CHOLINE GMC OXIDOREDUCTASE"/>
    <property type="match status" value="1"/>
</dbReference>
<evidence type="ECO:0000259" key="9">
    <source>
        <dbReference type="PROSITE" id="PS00624"/>
    </source>
</evidence>
<evidence type="ECO:0000313" key="10">
    <source>
        <dbReference type="EMBL" id="ELU18401.1"/>
    </source>
</evidence>
<evidence type="ECO:0000256" key="7">
    <source>
        <dbReference type="SAM" id="SignalP"/>
    </source>
</evidence>
<dbReference type="STRING" id="283909.R7VLL4"/>
<dbReference type="PROSITE" id="PS00624">
    <property type="entry name" value="GMC_OXRED_2"/>
    <property type="match status" value="1"/>
</dbReference>
<dbReference type="EMBL" id="KB291945">
    <property type="protein sequence ID" value="ELU18401.1"/>
    <property type="molecule type" value="Genomic_DNA"/>
</dbReference>
<dbReference type="GO" id="GO:0016614">
    <property type="term" value="F:oxidoreductase activity, acting on CH-OH group of donors"/>
    <property type="evidence" value="ECO:0007669"/>
    <property type="project" value="InterPro"/>
</dbReference>
<evidence type="ECO:0000256" key="4">
    <source>
        <dbReference type="ARBA" id="ARBA00022827"/>
    </source>
</evidence>